<reference evidence="2" key="1">
    <citation type="submission" date="2019-08" db="EMBL/GenBank/DDBJ databases">
        <authorList>
            <person name="Kucharzyk K."/>
            <person name="Murdoch R.W."/>
            <person name="Higgins S."/>
            <person name="Loffler F."/>
        </authorList>
    </citation>
    <scope>NUCLEOTIDE SEQUENCE</scope>
</reference>
<gene>
    <name evidence="2" type="ORF">SDC9_183498</name>
</gene>
<dbReference type="SUPFAM" id="SSF52172">
    <property type="entry name" value="CheY-like"/>
    <property type="match status" value="1"/>
</dbReference>
<sequence length="69" mass="7869">MPGRNGIELLKDIKESGMVTPIFLFTAYDDPNNRILSEKFGANKYLLKPINFTALKNDILKLNENLKDN</sequence>
<dbReference type="AlphaFoldDB" id="A0A645HK33"/>
<dbReference type="PROSITE" id="PS50110">
    <property type="entry name" value="RESPONSE_REGULATORY"/>
    <property type="match status" value="1"/>
</dbReference>
<feature type="domain" description="Response regulatory" evidence="1">
    <location>
        <begin position="1"/>
        <end position="63"/>
    </location>
</feature>
<evidence type="ECO:0000313" key="2">
    <source>
        <dbReference type="EMBL" id="MPN35993.1"/>
    </source>
</evidence>
<dbReference type="InterPro" id="IPR001789">
    <property type="entry name" value="Sig_transdc_resp-reg_receiver"/>
</dbReference>
<proteinExistence type="predicted"/>
<comment type="caution">
    <text evidence="2">The sequence shown here is derived from an EMBL/GenBank/DDBJ whole genome shotgun (WGS) entry which is preliminary data.</text>
</comment>
<dbReference type="Gene3D" id="3.40.50.2300">
    <property type="match status" value="1"/>
</dbReference>
<dbReference type="Pfam" id="PF00072">
    <property type="entry name" value="Response_reg"/>
    <property type="match status" value="1"/>
</dbReference>
<dbReference type="InterPro" id="IPR011006">
    <property type="entry name" value="CheY-like_superfamily"/>
</dbReference>
<accession>A0A645HK33</accession>
<name>A0A645HK33_9ZZZZ</name>
<evidence type="ECO:0000259" key="1">
    <source>
        <dbReference type="PROSITE" id="PS50110"/>
    </source>
</evidence>
<dbReference type="EMBL" id="VSSQ01089898">
    <property type="protein sequence ID" value="MPN35993.1"/>
    <property type="molecule type" value="Genomic_DNA"/>
</dbReference>
<protein>
    <recommendedName>
        <fullName evidence="1">Response regulatory domain-containing protein</fullName>
    </recommendedName>
</protein>
<organism evidence="2">
    <name type="scientific">bioreactor metagenome</name>
    <dbReference type="NCBI Taxonomy" id="1076179"/>
    <lineage>
        <taxon>unclassified sequences</taxon>
        <taxon>metagenomes</taxon>
        <taxon>ecological metagenomes</taxon>
    </lineage>
</organism>
<dbReference type="GO" id="GO:0000160">
    <property type="term" value="P:phosphorelay signal transduction system"/>
    <property type="evidence" value="ECO:0007669"/>
    <property type="project" value="InterPro"/>
</dbReference>